<sequence>MASLNAAMDAIERHLEFPRSRSTGIARRLQGASLLPSGAPGVTPDLDEDNVLDLVVALVSDIELHNAVTGRPSVPCDGSR</sequence>
<evidence type="ECO:0008006" key="3">
    <source>
        <dbReference type="Google" id="ProtNLM"/>
    </source>
</evidence>
<keyword evidence="2" id="KW-1185">Reference proteome</keyword>
<organism evidence="1 2">
    <name type="scientific">Bradyrhizobium japonicum</name>
    <dbReference type="NCBI Taxonomy" id="375"/>
    <lineage>
        <taxon>Bacteria</taxon>
        <taxon>Pseudomonadati</taxon>
        <taxon>Pseudomonadota</taxon>
        <taxon>Alphaproteobacteria</taxon>
        <taxon>Hyphomicrobiales</taxon>
        <taxon>Nitrobacteraceae</taxon>
        <taxon>Bradyrhizobium</taxon>
    </lineage>
</organism>
<comment type="caution">
    <text evidence="1">The sequence shown here is derived from an EMBL/GenBank/DDBJ whole genome shotgun (WGS) entry which is preliminary data.</text>
</comment>
<protein>
    <recommendedName>
        <fullName evidence="3">Transposase</fullName>
    </recommendedName>
</protein>
<dbReference type="EMBL" id="JBEPTQ010000001">
    <property type="protein sequence ID" value="MET4716219.1"/>
    <property type="molecule type" value="Genomic_DNA"/>
</dbReference>
<evidence type="ECO:0000313" key="1">
    <source>
        <dbReference type="EMBL" id="MET4716219.1"/>
    </source>
</evidence>
<proteinExistence type="predicted"/>
<gene>
    <name evidence="1" type="ORF">ABIF63_000322</name>
</gene>
<reference evidence="1 2" key="1">
    <citation type="submission" date="2024-06" db="EMBL/GenBank/DDBJ databases">
        <title>Genomic Encyclopedia of Type Strains, Phase V (KMG-V): Genome sequencing to study the core and pangenomes of soil and plant-associated prokaryotes.</title>
        <authorList>
            <person name="Whitman W."/>
        </authorList>
    </citation>
    <scope>NUCLEOTIDE SEQUENCE [LARGE SCALE GENOMIC DNA]</scope>
    <source>
        <strain evidence="1 2">USDA 160</strain>
    </source>
</reference>
<name>A0ABV2RH10_BRAJP</name>
<dbReference type="Proteomes" id="UP001549291">
    <property type="component" value="Unassembled WGS sequence"/>
</dbReference>
<evidence type="ECO:0000313" key="2">
    <source>
        <dbReference type="Proteomes" id="UP001549291"/>
    </source>
</evidence>
<accession>A0ABV2RH10</accession>